<name>A0A644W863_9ZZZZ</name>
<dbReference type="Pfam" id="PF01408">
    <property type="entry name" value="GFO_IDH_MocA"/>
    <property type="match status" value="1"/>
</dbReference>
<keyword evidence="1" id="KW-0560">Oxidoreductase</keyword>
<feature type="domain" description="GFO/IDH/MocA-like oxidoreductase" evidence="3">
    <location>
        <begin position="155"/>
        <end position="281"/>
    </location>
</feature>
<dbReference type="EMBL" id="VSSQ01000703">
    <property type="protein sequence ID" value="MPM00025.1"/>
    <property type="molecule type" value="Genomic_DNA"/>
</dbReference>
<evidence type="ECO:0000259" key="3">
    <source>
        <dbReference type="Pfam" id="PF22725"/>
    </source>
</evidence>
<dbReference type="InterPro" id="IPR000683">
    <property type="entry name" value="Gfo/Idh/MocA-like_OxRdtase_N"/>
</dbReference>
<dbReference type="PANTHER" id="PTHR43818">
    <property type="entry name" value="BCDNA.GH03377"/>
    <property type="match status" value="1"/>
</dbReference>
<reference evidence="4" key="1">
    <citation type="submission" date="2019-08" db="EMBL/GenBank/DDBJ databases">
        <authorList>
            <person name="Kucharzyk K."/>
            <person name="Murdoch R.W."/>
            <person name="Higgins S."/>
            <person name="Loffler F."/>
        </authorList>
    </citation>
    <scope>NUCLEOTIDE SEQUENCE</scope>
</reference>
<dbReference type="Pfam" id="PF22725">
    <property type="entry name" value="GFO_IDH_MocA_C3"/>
    <property type="match status" value="1"/>
</dbReference>
<dbReference type="InterPro" id="IPR055170">
    <property type="entry name" value="GFO_IDH_MocA-like_dom"/>
</dbReference>
<dbReference type="InterPro" id="IPR036291">
    <property type="entry name" value="NAD(P)-bd_dom_sf"/>
</dbReference>
<proteinExistence type="predicted"/>
<dbReference type="SUPFAM" id="SSF51735">
    <property type="entry name" value="NAD(P)-binding Rossmann-fold domains"/>
    <property type="match status" value="1"/>
</dbReference>
<accession>A0A644W863</accession>
<feature type="domain" description="Gfo/Idh/MocA-like oxidoreductase N-terminal" evidence="2">
    <location>
        <begin position="46"/>
        <end position="141"/>
    </location>
</feature>
<organism evidence="4">
    <name type="scientific">bioreactor metagenome</name>
    <dbReference type="NCBI Taxonomy" id="1076179"/>
    <lineage>
        <taxon>unclassified sequences</taxon>
        <taxon>metagenomes</taxon>
        <taxon>ecological metagenomes</taxon>
    </lineage>
</organism>
<evidence type="ECO:0000313" key="4">
    <source>
        <dbReference type="EMBL" id="MPM00025.1"/>
    </source>
</evidence>
<dbReference type="GO" id="GO:0016491">
    <property type="term" value="F:oxidoreductase activity"/>
    <property type="evidence" value="ECO:0007669"/>
    <property type="project" value="UniProtKB-KW"/>
</dbReference>
<dbReference type="GO" id="GO:0000166">
    <property type="term" value="F:nucleotide binding"/>
    <property type="evidence" value="ECO:0007669"/>
    <property type="project" value="InterPro"/>
</dbReference>
<dbReference type="SUPFAM" id="SSF55347">
    <property type="entry name" value="Glyceraldehyde-3-phosphate dehydrogenase-like, C-terminal domain"/>
    <property type="match status" value="1"/>
</dbReference>
<evidence type="ECO:0000256" key="1">
    <source>
        <dbReference type="ARBA" id="ARBA00023002"/>
    </source>
</evidence>
<evidence type="ECO:0000259" key="2">
    <source>
        <dbReference type="Pfam" id="PF01408"/>
    </source>
</evidence>
<dbReference type="Gene3D" id="3.40.50.720">
    <property type="entry name" value="NAD(P)-binding Rossmann-like Domain"/>
    <property type="match status" value="1"/>
</dbReference>
<protein>
    <submittedName>
        <fullName evidence="4">Uncharacterized protein</fullName>
    </submittedName>
</protein>
<gene>
    <name evidence="4" type="ORF">SDC9_46247</name>
</gene>
<dbReference type="PANTHER" id="PTHR43818:SF11">
    <property type="entry name" value="BCDNA.GH03377"/>
    <property type="match status" value="1"/>
</dbReference>
<comment type="caution">
    <text evidence="4">The sequence shown here is derived from an EMBL/GenBank/DDBJ whole genome shotgun (WGS) entry which is preliminary data.</text>
</comment>
<dbReference type="InterPro" id="IPR050463">
    <property type="entry name" value="Gfo/Idh/MocA_oxidrdct_glycsds"/>
</dbReference>
<sequence length="361" mass="39485">MQRKDGQMYAPVGKSRLVCNPGEFSIGVIGLDHGHIYGMCNGLVEAGAMVTHVWDPDQNRLAAFVKAFPSAKVVSSEAAIYDNPGIDLVATAAIPSDRSSIITKALMAGKHAFSDKPAMTDLSQLEAVRSAVELSGKRFGIYFSERLHVEAASYADNLIAEGSIGKVVQTIVLGPHRLSKNSRPAWFFDKQRFGGILTDIGSHQIDQILHYGNAKHARVLASKVANYNNSDYPGFEDFGDASLLCDNGSTGYFRVDWFTPDGLRAWGDGRTIILGTEGHIELRKYVDLARADIPNTVYMANGKGEFSFDANNTVGFPFFGRFIRDCLDGTEFAISQEYTLHVMELAITAQNMATRISQEVV</sequence>
<dbReference type="AlphaFoldDB" id="A0A644W863"/>
<dbReference type="Gene3D" id="3.30.360.10">
    <property type="entry name" value="Dihydrodipicolinate Reductase, domain 2"/>
    <property type="match status" value="1"/>
</dbReference>